<name>A0ABP0HDL5_9DINO</name>
<reference evidence="3 4" key="1">
    <citation type="submission" date="2024-02" db="EMBL/GenBank/DDBJ databases">
        <authorList>
            <person name="Chen Y."/>
            <person name="Shah S."/>
            <person name="Dougan E. K."/>
            <person name="Thang M."/>
            <person name="Chan C."/>
        </authorList>
    </citation>
    <scope>NUCLEOTIDE SEQUENCE [LARGE SCALE GENOMIC DNA]</scope>
</reference>
<dbReference type="InterPro" id="IPR002048">
    <property type="entry name" value="EF_hand_dom"/>
</dbReference>
<dbReference type="EMBL" id="CAXAMM010000647">
    <property type="protein sequence ID" value="CAK8988315.1"/>
    <property type="molecule type" value="Genomic_DNA"/>
</dbReference>
<dbReference type="SUPFAM" id="SSF47473">
    <property type="entry name" value="EF-hand"/>
    <property type="match status" value="1"/>
</dbReference>
<keyword evidence="1" id="KW-0106">Calcium</keyword>
<evidence type="ECO:0000313" key="3">
    <source>
        <dbReference type="EMBL" id="CAK8988315.1"/>
    </source>
</evidence>
<evidence type="ECO:0000256" key="1">
    <source>
        <dbReference type="ARBA" id="ARBA00022837"/>
    </source>
</evidence>
<gene>
    <name evidence="3" type="ORF">SCF082_LOCUS1340</name>
</gene>
<evidence type="ECO:0000259" key="2">
    <source>
        <dbReference type="PROSITE" id="PS50222"/>
    </source>
</evidence>
<dbReference type="Proteomes" id="UP001642464">
    <property type="component" value="Unassembled WGS sequence"/>
</dbReference>
<dbReference type="PROSITE" id="PS50222">
    <property type="entry name" value="EF_HAND_2"/>
    <property type="match status" value="1"/>
</dbReference>
<keyword evidence="4" id="KW-1185">Reference proteome</keyword>
<dbReference type="InterPro" id="IPR018247">
    <property type="entry name" value="EF_Hand_1_Ca_BS"/>
</dbReference>
<accession>A0ABP0HDL5</accession>
<dbReference type="PROSITE" id="PS00018">
    <property type="entry name" value="EF_HAND_1"/>
    <property type="match status" value="1"/>
</dbReference>
<proteinExistence type="predicted"/>
<protein>
    <recommendedName>
        <fullName evidence="2">EF-hand domain-containing protein</fullName>
    </recommendedName>
</protein>
<organism evidence="3 4">
    <name type="scientific">Durusdinium trenchii</name>
    <dbReference type="NCBI Taxonomy" id="1381693"/>
    <lineage>
        <taxon>Eukaryota</taxon>
        <taxon>Sar</taxon>
        <taxon>Alveolata</taxon>
        <taxon>Dinophyceae</taxon>
        <taxon>Suessiales</taxon>
        <taxon>Symbiodiniaceae</taxon>
        <taxon>Durusdinium</taxon>
    </lineage>
</organism>
<comment type="caution">
    <text evidence="3">The sequence shown here is derived from an EMBL/GenBank/DDBJ whole genome shotgun (WGS) entry which is preliminary data.</text>
</comment>
<dbReference type="InterPro" id="IPR011992">
    <property type="entry name" value="EF-hand-dom_pair"/>
</dbReference>
<dbReference type="Gene3D" id="1.10.238.10">
    <property type="entry name" value="EF-hand"/>
    <property type="match status" value="1"/>
</dbReference>
<sequence length="164" mass="18535">MGSVGSSLFLADCVKFKGDLGDVLSDFAPCYGPGLRSKRMEEMMQELFRLQDLNQNGMLEEAELLKLNEKIAILHGADVAAAQRRFSQIFRSELDPEGRPITFSRFRRYMFRMLDSMDPDEPTQAMIMDQFIAEADLAIATFPKSLKVNAGFMRVQPPVGFDKL</sequence>
<feature type="domain" description="EF-hand" evidence="2">
    <location>
        <begin position="39"/>
        <end position="74"/>
    </location>
</feature>
<evidence type="ECO:0000313" key="4">
    <source>
        <dbReference type="Proteomes" id="UP001642464"/>
    </source>
</evidence>